<dbReference type="RefSeq" id="WP_311816151.1">
    <property type="nucleotide sequence ID" value="NZ_JARQAV010000005.1"/>
</dbReference>
<organism evidence="1 2">
    <name type="scientific">Enterococcus pseudoavium</name>
    <dbReference type="NCBI Taxonomy" id="44007"/>
    <lineage>
        <taxon>Bacteria</taxon>
        <taxon>Bacillati</taxon>
        <taxon>Bacillota</taxon>
        <taxon>Bacilli</taxon>
        <taxon>Lactobacillales</taxon>
        <taxon>Enterococcaceae</taxon>
        <taxon>Enterococcus</taxon>
    </lineage>
</organism>
<proteinExistence type="predicted"/>
<dbReference type="Gene3D" id="3.90.190.10">
    <property type="entry name" value="Protein tyrosine phosphatase superfamily"/>
    <property type="match status" value="1"/>
</dbReference>
<name>A0ABU3FL09_9ENTE</name>
<keyword evidence="2" id="KW-1185">Reference proteome</keyword>
<dbReference type="InterPro" id="IPR026893">
    <property type="entry name" value="Tyr/Ser_Pase_IphP-type"/>
</dbReference>
<evidence type="ECO:0000313" key="1">
    <source>
        <dbReference type="EMBL" id="MDT2771767.1"/>
    </source>
</evidence>
<accession>A0ABU3FL09</accession>
<reference evidence="1 2" key="1">
    <citation type="submission" date="2023-03" db="EMBL/GenBank/DDBJ databases">
        <authorList>
            <person name="Shen W."/>
            <person name="Cai J."/>
        </authorList>
    </citation>
    <scope>NUCLEOTIDE SEQUENCE [LARGE SCALE GENOMIC DNA]</scope>
    <source>
        <strain evidence="1 2">Y59</strain>
    </source>
</reference>
<dbReference type="Pfam" id="PF13350">
    <property type="entry name" value="Y_phosphatase3"/>
    <property type="match status" value="1"/>
</dbReference>
<dbReference type="Proteomes" id="UP001269061">
    <property type="component" value="Unassembled WGS sequence"/>
</dbReference>
<protein>
    <submittedName>
        <fullName evidence="1">Tyrosine-protein phosphatase</fullName>
    </submittedName>
</protein>
<dbReference type="EMBL" id="JARQAZ010000013">
    <property type="protein sequence ID" value="MDT2771767.1"/>
    <property type="molecule type" value="Genomic_DNA"/>
</dbReference>
<dbReference type="InterPro" id="IPR029021">
    <property type="entry name" value="Prot-tyrosine_phosphatase-like"/>
</dbReference>
<dbReference type="SUPFAM" id="SSF52799">
    <property type="entry name" value="(Phosphotyrosine protein) phosphatases II"/>
    <property type="match status" value="1"/>
</dbReference>
<gene>
    <name evidence="1" type="ORF">P7H46_13165</name>
</gene>
<evidence type="ECO:0000313" key="2">
    <source>
        <dbReference type="Proteomes" id="UP001269061"/>
    </source>
</evidence>
<comment type="caution">
    <text evidence="1">The sequence shown here is derived from an EMBL/GenBank/DDBJ whole genome shotgun (WGS) entry which is preliminary data.</text>
</comment>
<sequence length="121" mass="14475">MSKILAVRHAENIRELGGYKTKDGREIAQHKLIRSASINHLDRQDKKYLAEYGIKKVVDFRSLEERNTQPDQAIPAAENIFCRFFHWKNQRLLRLLRKKCCSECRRGIQPFSKWWRYINIS</sequence>